<evidence type="ECO:0000313" key="2">
    <source>
        <dbReference type="EMBL" id="QTH73407.1"/>
    </source>
</evidence>
<dbReference type="InterPro" id="IPR016181">
    <property type="entry name" value="Acyl_CoA_acyltransferase"/>
</dbReference>
<dbReference type="KEGG" id="pxi:J5O05_18035"/>
<organism evidence="2 3">
    <name type="scientific">Pseudoalteromonas xiamenensis</name>
    <dbReference type="NCBI Taxonomy" id="882626"/>
    <lineage>
        <taxon>Bacteria</taxon>
        <taxon>Pseudomonadati</taxon>
        <taxon>Pseudomonadota</taxon>
        <taxon>Gammaproteobacteria</taxon>
        <taxon>Alteromonadales</taxon>
        <taxon>Pseudoalteromonadaceae</taxon>
        <taxon>Pseudoalteromonas</taxon>
    </lineage>
</organism>
<reference evidence="2" key="1">
    <citation type="submission" date="2021-03" db="EMBL/GenBank/DDBJ databases">
        <title>Complete Genome of Pseudoalteromonas xiamenensis STKMTI.2, a new potential marine bacterium producing anti-Vibrio compounds.</title>
        <authorList>
            <person name="Handayani D.P."/>
            <person name="Isnansetyo A."/>
            <person name="Istiqomah I."/>
            <person name="Jumina J."/>
        </authorList>
    </citation>
    <scope>NUCLEOTIDE SEQUENCE</scope>
    <source>
        <strain evidence="2">STKMTI.2</strain>
        <plasmid evidence="2">unnamed5</plasmid>
    </source>
</reference>
<keyword evidence="2" id="KW-0614">Plasmid</keyword>
<dbReference type="Pfam" id="PF00583">
    <property type="entry name" value="Acetyltransf_1"/>
    <property type="match status" value="1"/>
</dbReference>
<geneLocation type="plasmid" evidence="2 3">
    <name>unnamed5</name>
</geneLocation>
<dbReference type="PROSITE" id="PS51186">
    <property type="entry name" value="GNAT"/>
    <property type="match status" value="1"/>
</dbReference>
<dbReference type="CDD" id="cd04301">
    <property type="entry name" value="NAT_SF"/>
    <property type="match status" value="1"/>
</dbReference>
<dbReference type="Gene3D" id="3.40.630.30">
    <property type="match status" value="1"/>
</dbReference>
<evidence type="ECO:0000259" key="1">
    <source>
        <dbReference type="PROSITE" id="PS51186"/>
    </source>
</evidence>
<accession>A0A975HMW2</accession>
<gene>
    <name evidence="2" type="ORF">J5O05_18035</name>
</gene>
<name>A0A975HMW2_9GAMM</name>
<dbReference type="EMBL" id="CP072135">
    <property type="protein sequence ID" value="QTH73407.1"/>
    <property type="molecule type" value="Genomic_DNA"/>
</dbReference>
<evidence type="ECO:0000313" key="3">
    <source>
        <dbReference type="Proteomes" id="UP000664904"/>
    </source>
</evidence>
<keyword evidence="3" id="KW-1185">Reference proteome</keyword>
<proteinExistence type="predicted"/>
<dbReference type="Proteomes" id="UP000664904">
    <property type="component" value="Plasmid unnamed5"/>
</dbReference>
<dbReference type="GO" id="GO:0016747">
    <property type="term" value="F:acyltransferase activity, transferring groups other than amino-acyl groups"/>
    <property type="evidence" value="ECO:0007669"/>
    <property type="project" value="InterPro"/>
</dbReference>
<protein>
    <submittedName>
        <fullName evidence="2">GNAT family N-acetyltransferase</fullName>
    </submittedName>
</protein>
<dbReference type="SUPFAM" id="SSF55729">
    <property type="entry name" value="Acyl-CoA N-acyltransferases (Nat)"/>
    <property type="match status" value="1"/>
</dbReference>
<feature type="domain" description="N-acetyltransferase" evidence="1">
    <location>
        <begin position="5"/>
        <end position="147"/>
    </location>
</feature>
<dbReference type="RefSeq" id="WP_208845019.1">
    <property type="nucleotide sequence ID" value="NZ_CP072135.1"/>
</dbReference>
<sequence>MQNEFEIKSSTLEHVLEVEAQIPEFGAPKKADDLEKRLANAKMLPLVAYHRGKPIAYKLGYALNEDTFYSWLGAVIPAYRGRGIARALLLRQEAWCEAEGFSAIEVKTMNQFKTMLQMLISHDYHIVSVKENADPRLVKIRCRKLLG</sequence>
<dbReference type="InterPro" id="IPR000182">
    <property type="entry name" value="GNAT_dom"/>
</dbReference>
<dbReference type="AlphaFoldDB" id="A0A975HMW2"/>